<protein>
    <recommendedName>
        <fullName evidence="5">CDP-diacylglycerol--glycerol-3-phosphate 3-phosphatidyltransferase</fullName>
        <ecNumber evidence="4">2.7.8.5</ecNumber>
    </recommendedName>
</protein>
<evidence type="ECO:0000313" key="19">
    <source>
        <dbReference type="Proteomes" id="UP000320390"/>
    </source>
</evidence>
<keyword evidence="9 17" id="KW-1133">Transmembrane helix</keyword>
<evidence type="ECO:0000256" key="13">
    <source>
        <dbReference type="ARBA" id="ARBA00023264"/>
    </source>
</evidence>
<dbReference type="EC" id="2.7.8.5" evidence="4"/>
<dbReference type="Gene3D" id="1.20.120.1760">
    <property type="match status" value="1"/>
</dbReference>
<comment type="pathway">
    <text evidence="2">Phospholipid metabolism; phosphatidylglycerol biosynthesis; phosphatidylglycerol from CDP-diacylglycerol: step 1/2.</text>
</comment>
<keyword evidence="6" id="KW-0444">Lipid biosynthesis</keyword>
<accession>A0A518F063</accession>
<dbReference type="Proteomes" id="UP000320390">
    <property type="component" value="Chromosome"/>
</dbReference>
<dbReference type="GO" id="GO:0008444">
    <property type="term" value="F:CDP-diacylglycerol-glycerol-3-phosphate 3-phosphatidyltransferase activity"/>
    <property type="evidence" value="ECO:0007669"/>
    <property type="project" value="UniProtKB-EC"/>
</dbReference>
<keyword evidence="19" id="KW-1185">Reference proteome</keyword>
<evidence type="ECO:0000256" key="7">
    <source>
        <dbReference type="ARBA" id="ARBA00022679"/>
    </source>
</evidence>
<feature type="transmembrane region" description="Helical" evidence="17">
    <location>
        <begin position="39"/>
        <end position="58"/>
    </location>
</feature>
<dbReference type="PANTHER" id="PTHR14269">
    <property type="entry name" value="CDP-DIACYLGLYCEROL--GLYCEROL-3-PHOSPHATE 3-PHOSPHATIDYLTRANSFERASE-RELATED"/>
    <property type="match status" value="1"/>
</dbReference>
<evidence type="ECO:0000256" key="16">
    <source>
        <dbReference type="SAM" id="MobiDB-lite"/>
    </source>
</evidence>
<gene>
    <name evidence="18" type="primary">pgsA</name>
    <name evidence="18" type="ORF">Poly30_52820</name>
</gene>
<comment type="catalytic activity">
    <reaction evidence="14">
        <text>a CDP-1,2-diacyl-sn-glycerol + sn-glycerol 3-phosphate = a 1,2-diacyl-sn-glycero-3-phospho-(1'-sn-glycero-3'-phosphate) + CMP + H(+)</text>
        <dbReference type="Rhea" id="RHEA:12593"/>
        <dbReference type="ChEBI" id="CHEBI:15378"/>
        <dbReference type="ChEBI" id="CHEBI:57597"/>
        <dbReference type="ChEBI" id="CHEBI:58332"/>
        <dbReference type="ChEBI" id="CHEBI:60110"/>
        <dbReference type="ChEBI" id="CHEBI:60377"/>
        <dbReference type="EC" id="2.7.8.5"/>
    </reaction>
</comment>
<dbReference type="PIRSF" id="PIRSF000847">
    <property type="entry name" value="Phos_ph_gly_syn"/>
    <property type="match status" value="1"/>
</dbReference>
<evidence type="ECO:0000313" key="18">
    <source>
        <dbReference type="EMBL" id="QDV09723.1"/>
    </source>
</evidence>
<sequence>MTDASPSGSARSEAPLPVSPTTRRAKEGVFAHWPNRITMIRFAGALVLFGIFAIWGDISREEIARDRTPFLVAFWLFTVVAATDFLDGYLARRDQLVTAFGRIADPFTDKVLILGAMVYLSVMPWSEPRLPASIVVAILAREFLVTGIRGYVESLGREFPADGFGKIKMIVQSIAVGGLIWMEAFDWGQWWYVMWGYVVEGLVWLTLLATIGSGVTYVLKTKAILSGASLSGDDA</sequence>
<feature type="region of interest" description="Disordered" evidence="16">
    <location>
        <begin position="1"/>
        <end position="20"/>
    </location>
</feature>
<dbReference type="InterPro" id="IPR048254">
    <property type="entry name" value="CDP_ALCOHOL_P_TRANSF_CS"/>
</dbReference>
<keyword evidence="8 17" id="KW-0812">Transmembrane</keyword>
<keyword evidence="10" id="KW-0443">Lipid metabolism</keyword>
<dbReference type="GO" id="GO:0046474">
    <property type="term" value="P:glycerophospholipid biosynthetic process"/>
    <property type="evidence" value="ECO:0007669"/>
    <property type="project" value="TreeGrafter"/>
</dbReference>
<name>A0A518F063_9BACT</name>
<dbReference type="Pfam" id="PF01066">
    <property type="entry name" value="CDP-OH_P_transf"/>
    <property type="match status" value="1"/>
</dbReference>
<keyword evidence="7 15" id="KW-0808">Transferase</keyword>
<comment type="subcellular location">
    <subcellularLocation>
        <location evidence="1">Membrane</location>
        <topology evidence="1">Multi-pass membrane protein</topology>
    </subcellularLocation>
</comment>
<evidence type="ECO:0000256" key="9">
    <source>
        <dbReference type="ARBA" id="ARBA00022989"/>
    </source>
</evidence>
<organism evidence="18 19">
    <name type="scientific">Saltatorellus ferox</name>
    <dbReference type="NCBI Taxonomy" id="2528018"/>
    <lineage>
        <taxon>Bacteria</taxon>
        <taxon>Pseudomonadati</taxon>
        <taxon>Planctomycetota</taxon>
        <taxon>Planctomycetia</taxon>
        <taxon>Planctomycetia incertae sedis</taxon>
        <taxon>Saltatorellus</taxon>
    </lineage>
</organism>
<feature type="transmembrane region" description="Helical" evidence="17">
    <location>
        <begin position="194"/>
        <end position="219"/>
    </location>
</feature>
<evidence type="ECO:0000256" key="12">
    <source>
        <dbReference type="ARBA" id="ARBA00023209"/>
    </source>
</evidence>
<evidence type="ECO:0000256" key="14">
    <source>
        <dbReference type="ARBA" id="ARBA00048586"/>
    </source>
</evidence>
<keyword evidence="11 17" id="KW-0472">Membrane</keyword>
<dbReference type="InterPro" id="IPR050324">
    <property type="entry name" value="CDP-alcohol_PTase-I"/>
</dbReference>
<reference evidence="18 19" key="1">
    <citation type="submission" date="2019-02" db="EMBL/GenBank/DDBJ databases">
        <title>Deep-cultivation of Planctomycetes and their phenomic and genomic characterization uncovers novel biology.</title>
        <authorList>
            <person name="Wiegand S."/>
            <person name="Jogler M."/>
            <person name="Boedeker C."/>
            <person name="Pinto D."/>
            <person name="Vollmers J."/>
            <person name="Rivas-Marin E."/>
            <person name="Kohn T."/>
            <person name="Peeters S.H."/>
            <person name="Heuer A."/>
            <person name="Rast P."/>
            <person name="Oberbeckmann S."/>
            <person name="Bunk B."/>
            <person name="Jeske O."/>
            <person name="Meyerdierks A."/>
            <person name="Storesund J.E."/>
            <person name="Kallscheuer N."/>
            <person name="Luecker S."/>
            <person name="Lage O.M."/>
            <person name="Pohl T."/>
            <person name="Merkel B.J."/>
            <person name="Hornburger P."/>
            <person name="Mueller R.-W."/>
            <person name="Bruemmer F."/>
            <person name="Labrenz M."/>
            <person name="Spormann A.M."/>
            <person name="Op den Camp H."/>
            <person name="Overmann J."/>
            <person name="Amann R."/>
            <person name="Jetten M.S.M."/>
            <person name="Mascher T."/>
            <person name="Medema M.H."/>
            <person name="Devos D.P."/>
            <person name="Kaster A.-K."/>
            <person name="Ovreas L."/>
            <person name="Rohde M."/>
            <person name="Galperin M.Y."/>
            <person name="Jogler C."/>
        </authorList>
    </citation>
    <scope>NUCLEOTIDE SEQUENCE [LARGE SCALE GENOMIC DNA]</scope>
    <source>
        <strain evidence="18 19">Poly30</strain>
    </source>
</reference>
<evidence type="ECO:0000256" key="17">
    <source>
        <dbReference type="SAM" id="Phobius"/>
    </source>
</evidence>
<dbReference type="GO" id="GO:0016020">
    <property type="term" value="C:membrane"/>
    <property type="evidence" value="ECO:0007669"/>
    <property type="project" value="UniProtKB-SubCell"/>
</dbReference>
<keyword evidence="12" id="KW-0594">Phospholipid biosynthesis</keyword>
<evidence type="ECO:0000256" key="6">
    <source>
        <dbReference type="ARBA" id="ARBA00022516"/>
    </source>
</evidence>
<evidence type="ECO:0000256" key="1">
    <source>
        <dbReference type="ARBA" id="ARBA00004141"/>
    </source>
</evidence>
<dbReference type="InterPro" id="IPR043130">
    <property type="entry name" value="CDP-OH_PTrfase_TM_dom"/>
</dbReference>
<dbReference type="OrthoDB" id="9796672at2"/>
<proteinExistence type="inferred from homology"/>
<feature type="compositionally biased region" description="Polar residues" evidence="16">
    <location>
        <begin position="1"/>
        <end position="10"/>
    </location>
</feature>
<evidence type="ECO:0000256" key="15">
    <source>
        <dbReference type="RuleBase" id="RU003750"/>
    </source>
</evidence>
<dbReference type="RefSeq" id="WP_145204584.1">
    <property type="nucleotide sequence ID" value="NZ_CP036434.1"/>
</dbReference>
<comment type="similarity">
    <text evidence="3 15">Belongs to the CDP-alcohol phosphatidyltransferase class-I family.</text>
</comment>
<dbReference type="PANTHER" id="PTHR14269:SF62">
    <property type="entry name" value="CDP-DIACYLGLYCEROL--GLYCEROL-3-PHOSPHATE 3-PHOSPHATIDYLTRANSFERASE 1, CHLOROPLASTIC"/>
    <property type="match status" value="1"/>
</dbReference>
<evidence type="ECO:0000256" key="4">
    <source>
        <dbReference type="ARBA" id="ARBA00013170"/>
    </source>
</evidence>
<evidence type="ECO:0000256" key="3">
    <source>
        <dbReference type="ARBA" id="ARBA00010441"/>
    </source>
</evidence>
<evidence type="ECO:0000256" key="5">
    <source>
        <dbReference type="ARBA" id="ARBA00014944"/>
    </source>
</evidence>
<feature type="transmembrane region" description="Helical" evidence="17">
    <location>
        <begin position="70"/>
        <end position="90"/>
    </location>
</feature>
<evidence type="ECO:0000256" key="10">
    <source>
        <dbReference type="ARBA" id="ARBA00023098"/>
    </source>
</evidence>
<keyword evidence="13" id="KW-1208">Phospholipid metabolism</keyword>
<evidence type="ECO:0000256" key="11">
    <source>
        <dbReference type="ARBA" id="ARBA00023136"/>
    </source>
</evidence>
<evidence type="ECO:0000256" key="2">
    <source>
        <dbReference type="ARBA" id="ARBA00005042"/>
    </source>
</evidence>
<dbReference type="InterPro" id="IPR000462">
    <property type="entry name" value="CDP-OH_P_trans"/>
</dbReference>
<dbReference type="EMBL" id="CP036434">
    <property type="protein sequence ID" value="QDV09723.1"/>
    <property type="molecule type" value="Genomic_DNA"/>
</dbReference>
<evidence type="ECO:0000256" key="8">
    <source>
        <dbReference type="ARBA" id="ARBA00022692"/>
    </source>
</evidence>
<dbReference type="InterPro" id="IPR004570">
    <property type="entry name" value="Phosphatidylglycerol_P_synth"/>
</dbReference>
<dbReference type="PROSITE" id="PS00379">
    <property type="entry name" value="CDP_ALCOHOL_P_TRANSF"/>
    <property type="match status" value="1"/>
</dbReference>
<dbReference type="AlphaFoldDB" id="A0A518F063"/>